<evidence type="ECO:0000313" key="11">
    <source>
        <dbReference type="Proteomes" id="UP000008130"/>
    </source>
</evidence>
<feature type="active site" description="Nucleophile" evidence="7">
    <location>
        <position position="459"/>
    </location>
</feature>
<dbReference type="InterPro" id="IPR036365">
    <property type="entry name" value="PGBD-like_sf"/>
</dbReference>
<evidence type="ECO:0000256" key="6">
    <source>
        <dbReference type="ARBA" id="ARBA00023316"/>
    </source>
</evidence>
<dbReference type="Gene3D" id="1.10.101.10">
    <property type="entry name" value="PGBD-like superfamily/PGBD"/>
    <property type="match status" value="1"/>
</dbReference>
<dbReference type="InterPro" id="IPR052905">
    <property type="entry name" value="LD-transpeptidase_YkuD-like"/>
</dbReference>
<evidence type="ECO:0000256" key="2">
    <source>
        <dbReference type="ARBA" id="ARBA00005992"/>
    </source>
</evidence>
<protein>
    <submittedName>
        <fullName evidence="10">Putative peptidoglycan binding domain protein</fullName>
    </submittedName>
</protein>
<comment type="pathway">
    <text evidence="1 7">Cell wall biogenesis; peptidoglycan biosynthesis.</text>
</comment>
<feature type="chain" id="PRO_5003284072" evidence="8">
    <location>
        <begin position="30"/>
        <end position="543"/>
    </location>
</feature>
<dbReference type="SUPFAM" id="SSF141523">
    <property type="entry name" value="L,D-transpeptidase catalytic domain-like"/>
    <property type="match status" value="1"/>
</dbReference>
<evidence type="ECO:0000256" key="7">
    <source>
        <dbReference type="PROSITE-ProRule" id="PRU01373"/>
    </source>
</evidence>
<evidence type="ECO:0000256" key="1">
    <source>
        <dbReference type="ARBA" id="ARBA00004752"/>
    </source>
</evidence>
<dbReference type="Pfam" id="PF01471">
    <property type="entry name" value="PG_binding_1"/>
    <property type="match status" value="1"/>
</dbReference>
<dbReference type="InterPro" id="IPR038063">
    <property type="entry name" value="Transpep_catalytic_dom"/>
</dbReference>
<comment type="similarity">
    <text evidence="2">Belongs to the YkuD family.</text>
</comment>
<dbReference type="PATRIC" id="fig|991905.3.peg.2809"/>
<dbReference type="OrthoDB" id="9778545at2"/>
<dbReference type="EMBL" id="CP002568">
    <property type="protein sequence ID" value="ADZ71163.1"/>
    <property type="molecule type" value="Genomic_DNA"/>
</dbReference>
<dbReference type="AlphaFoldDB" id="F2J5A4"/>
<dbReference type="Gene3D" id="2.40.440.10">
    <property type="entry name" value="L,D-transpeptidase catalytic domain-like"/>
    <property type="match status" value="1"/>
</dbReference>
<dbReference type="GO" id="GO:0016740">
    <property type="term" value="F:transferase activity"/>
    <property type="evidence" value="ECO:0007669"/>
    <property type="project" value="UniProtKB-KW"/>
</dbReference>
<dbReference type="HOGENOM" id="CLU_020360_3_4_5"/>
<keyword evidence="4 7" id="KW-0133">Cell shape</keyword>
<organism evidence="10 11">
    <name type="scientific">Polymorphum gilvum (strain LMG 25793 / CGMCC 1.9160 / SL003B-26A1)</name>
    <dbReference type="NCBI Taxonomy" id="991905"/>
    <lineage>
        <taxon>Bacteria</taxon>
        <taxon>Pseudomonadati</taxon>
        <taxon>Pseudomonadota</taxon>
        <taxon>Alphaproteobacteria</taxon>
        <taxon>Rhodobacterales</taxon>
        <taxon>Paracoccaceae</taxon>
        <taxon>Polymorphum</taxon>
    </lineage>
</organism>
<reference evidence="10 11" key="1">
    <citation type="journal article" date="2011" name="J. Bacteriol.">
        <title>Complete genome sequence of Polymorphum gilvum SL003B-26A1T, a crude oil-degrading bacterium from oil-polluted saline soil.</title>
        <authorList>
            <person name="Li S.G."/>
            <person name="Tang Y.Q."/>
            <person name="Nie Y."/>
            <person name="Cai M."/>
            <person name="Wu X.L."/>
        </authorList>
    </citation>
    <scope>NUCLEOTIDE SEQUENCE [LARGE SCALE GENOMIC DNA]</scope>
    <source>
        <strain evidence="11">LMG 25793 / CGMCC 1.9160 / SL003B-26A1</strain>
    </source>
</reference>
<sequence length="543" mass="58756">MRKTTITAFALTAALAAALLVSDLPTARAQNPVPASSASALPADPLAPALASLLQGSSDAVAGHYAATGHAPVWIAGERLGEQGRLAIAAFAAANDHALNPLNYHPLELAARAEAATTPEALAALDVDLSRAYVRYATHLVSGRVQPNAVNKALNIFPHVPDAGDLLEAVAEAPDFGAFLDGLSPNTPNYARLKQALAAYRAKAAAGGFTPVPDGAVLKPGMSDPRLDVLRRRMEQQDYLAPGAHAGDVYDGALVEAVKTFQDYHGLAVDGVVGKDTLAEMNVPIGRRLIQMELNMERRRWMPDDLGEAYVFVNLADQNLKVVRDGKTVHTARVVVGKPYHATPVFSKDMTYVEVNPYWNVPPSIATNEYLPKLISNPRALDGQNIRVFSGDAEVSPHQIAWASYSGGPFPFKLRQDPGDGNALGRIKFMFPNEFNIYIHDTPSRALFERAQRSFSHGCIRVSDPFALAEVLLADQGLDRAALDRAKASGDRQVITLRRPIPVHLTYLTAWMNKDGSTHFRKDIYGRDEVLQKALARAMTDNL</sequence>
<gene>
    <name evidence="10" type="ordered locus">SL003B_2740</name>
</gene>
<evidence type="ECO:0000256" key="4">
    <source>
        <dbReference type="ARBA" id="ARBA00022960"/>
    </source>
</evidence>
<keyword evidence="8" id="KW-0732">Signal</keyword>
<dbReference type="STRING" id="991905.SL003B_2740"/>
<proteinExistence type="inferred from homology"/>
<dbReference type="InterPro" id="IPR045380">
    <property type="entry name" value="LD_TPept_scaffold_dom"/>
</dbReference>
<dbReference type="InterPro" id="IPR002477">
    <property type="entry name" value="Peptidoglycan-bd-like"/>
</dbReference>
<dbReference type="SUPFAM" id="SSF47090">
    <property type="entry name" value="PGBD-like"/>
    <property type="match status" value="1"/>
</dbReference>
<dbReference type="eggNOG" id="COG2989">
    <property type="taxonomic scope" value="Bacteria"/>
</dbReference>
<name>F2J5A4_POLGS</name>
<dbReference type="Proteomes" id="UP000008130">
    <property type="component" value="Chromosome"/>
</dbReference>
<evidence type="ECO:0000256" key="8">
    <source>
        <dbReference type="SAM" id="SignalP"/>
    </source>
</evidence>
<evidence type="ECO:0000256" key="3">
    <source>
        <dbReference type="ARBA" id="ARBA00022679"/>
    </source>
</evidence>
<keyword evidence="5 7" id="KW-0573">Peptidoglycan synthesis</keyword>
<dbReference type="GO" id="GO:0004180">
    <property type="term" value="F:carboxypeptidase activity"/>
    <property type="evidence" value="ECO:0007669"/>
    <property type="project" value="UniProtKB-ARBA"/>
</dbReference>
<accession>F2J5A4</accession>
<feature type="domain" description="L,D-TPase catalytic" evidence="9">
    <location>
        <begin position="309"/>
        <end position="483"/>
    </location>
</feature>
<evidence type="ECO:0000313" key="10">
    <source>
        <dbReference type="EMBL" id="ADZ71163.1"/>
    </source>
</evidence>
<dbReference type="UniPathway" id="UPA00219"/>
<feature type="active site" description="Proton donor/acceptor" evidence="7">
    <location>
        <position position="440"/>
    </location>
</feature>
<dbReference type="GO" id="GO:0009252">
    <property type="term" value="P:peptidoglycan biosynthetic process"/>
    <property type="evidence" value="ECO:0007669"/>
    <property type="project" value="UniProtKB-UniPathway"/>
</dbReference>
<keyword evidence="3" id="KW-0808">Transferase</keyword>
<dbReference type="PANTHER" id="PTHR41533">
    <property type="entry name" value="L,D-TRANSPEPTIDASE HI_1667-RELATED"/>
    <property type="match status" value="1"/>
</dbReference>
<dbReference type="GO" id="GO:0008360">
    <property type="term" value="P:regulation of cell shape"/>
    <property type="evidence" value="ECO:0007669"/>
    <property type="project" value="UniProtKB-UniRule"/>
</dbReference>
<dbReference type="Pfam" id="PF03734">
    <property type="entry name" value="YkuD"/>
    <property type="match status" value="1"/>
</dbReference>
<dbReference type="InterPro" id="IPR036366">
    <property type="entry name" value="PGBDSf"/>
</dbReference>
<dbReference type="InterPro" id="IPR005490">
    <property type="entry name" value="LD_TPept_cat_dom"/>
</dbReference>
<evidence type="ECO:0000256" key="5">
    <source>
        <dbReference type="ARBA" id="ARBA00022984"/>
    </source>
</evidence>
<dbReference type="KEGG" id="pgv:SL003B_2740"/>
<dbReference type="PANTHER" id="PTHR41533:SF2">
    <property type="entry name" value="BLR7131 PROTEIN"/>
    <property type="match status" value="1"/>
</dbReference>
<dbReference type="CDD" id="cd16913">
    <property type="entry name" value="YkuD_like"/>
    <property type="match status" value="1"/>
</dbReference>
<dbReference type="Pfam" id="PF20142">
    <property type="entry name" value="Scaffold"/>
    <property type="match status" value="1"/>
</dbReference>
<keyword evidence="6 7" id="KW-0961">Cell wall biogenesis/degradation</keyword>
<dbReference type="RefSeq" id="WP_013653477.1">
    <property type="nucleotide sequence ID" value="NC_015259.1"/>
</dbReference>
<keyword evidence="11" id="KW-1185">Reference proteome</keyword>
<evidence type="ECO:0000259" key="9">
    <source>
        <dbReference type="PROSITE" id="PS52029"/>
    </source>
</evidence>
<dbReference type="PROSITE" id="PS52029">
    <property type="entry name" value="LD_TPASE"/>
    <property type="match status" value="1"/>
</dbReference>
<feature type="signal peptide" evidence="8">
    <location>
        <begin position="1"/>
        <end position="29"/>
    </location>
</feature>
<dbReference type="GO" id="GO:0071555">
    <property type="term" value="P:cell wall organization"/>
    <property type="evidence" value="ECO:0007669"/>
    <property type="project" value="UniProtKB-UniRule"/>
</dbReference>